<dbReference type="InterPro" id="IPR030489">
    <property type="entry name" value="TR_Rrf2-type_CS"/>
</dbReference>
<dbReference type="InterPro" id="IPR036390">
    <property type="entry name" value="WH_DNA-bd_sf"/>
</dbReference>
<accession>A0A0F9FKX7</accession>
<name>A0A0F9FKX7_9ZZZZ</name>
<dbReference type="EMBL" id="LAZR01023252">
    <property type="protein sequence ID" value="KKL79146.1"/>
    <property type="molecule type" value="Genomic_DNA"/>
</dbReference>
<evidence type="ECO:0008006" key="3">
    <source>
        <dbReference type="Google" id="ProtNLM"/>
    </source>
</evidence>
<dbReference type="InterPro" id="IPR036388">
    <property type="entry name" value="WH-like_DNA-bd_sf"/>
</dbReference>
<dbReference type="PANTHER" id="PTHR33221">
    <property type="entry name" value="WINGED HELIX-TURN-HELIX TRANSCRIPTIONAL REGULATOR, RRF2 FAMILY"/>
    <property type="match status" value="1"/>
</dbReference>
<dbReference type="Pfam" id="PF02082">
    <property type="entry name" value="Rrf2"/>
    <property type="match status" value="1"/>
</dbReference>
<evidence type="ECO:0000313" key="2">
    <source>
        <dbReference type="EMBL" id="KKL79146.1"/>
    </source>
</evidence>
<dbReference type="GO" id="GO:0003700">
    <property type="term" value="F:DNA-binding transcription factor activity"/>
    <property type="evidence" value="ECO:0007669"/>
    <property type="project" value="TreeGrafter"/>
</dbReference>
<reference evidence="2" key="1">
    <citation type="journal article" date="2015" name="Nature">
        <title>Complex archaea that bridge the gap between prokaryotes and eukaryotes.</title>
        <authorList>
            <person name="Spang A."/>
            <person name="Saw J.H."/>
            <person name="Jorgensen S.L."/>
            <person name="Zaremba-Niedzwiedzka K."/>
            <person name="Martijn J."/>
            <person name="Lind A.E."/>
            <person name="van Eijk R."/>
            <person name="Schleper C."/>
            <person name="Guy L."/>
            <person name="Ettema T.J."/>
        </authorList>
    </citation>
    <scope>NUCLEOTIDE SEQUENCE</scope>
</reference>
<gene>
    <name evidence="2" type="ORF">LCGC14_2017750</name>
</gene>
<dbReference type="NCBIfam" id="TIGR00738">
    <property type="entry name" value="rrf2_super"/>
    <property type="match status" value="1"/>
</dbReference>
<dbReference type="GO" id="GO:0005829">
    <property type="term" value="C:cytosol"/>
    <property type="evidence" value="ECO:0007669"/>
    <property type="project" value="TreeGrafter"/>
</dbReference>
<dbReference type="Gene3D" id="1.10.10.10">
    <property type="entry name" value="Winged helix-like DNA-binding domain superfamily/Winged helix DNA-binding domain"/>
    <property type="match status" value="1"/>
</dbReference>
<organism evidence="2">
    <name type="scientific">marine sediment metagenome</name>
    <dbReference type="NCBI Taxonomy" id="412755"/>
    <lineage>
        <taxon>unclassified sequences</taxon>
        <taxon>metagenomes</taxon>
        <taxon>ecological metagenomes</taxon>
    </lineage>
</organism>
<dbReference type="InterPro" id="IPR000944">
    <property type="entry name" value="Tscrpt_reg_Rrf2"/>
</dbReference>
<dbReference type="PROSITE" id="PS51197">
    <property type="entry name" value="HTH_RRF2_2"/>
    <property type="match status" value="1"/>
</dbReference>
<dbReference type="PANTHER" id="PTHR33221:SF5">
    <property type="entry name" value="HTH-TYPE TRANSCRIPTIONAL REGULATOR ISCR"/>
    <property type="match status" value="1"/>
</dbReference>
<protein>
    <recommendedName>
        <fullName evidence="3">Rrf2 family transcriptional regulator</fullName>
    </recommendedName>
</protein>
<evidence type="ECO:0000256" key="1">
    <source>
        <dbReference type="ARBA" id="ARBA00023125"/>
    </source>
</evidence>
<sequence>MRFTAKTEYAVRAIIEIALVTDDKPAQVREIASKQAIPERFLEQVMAALKKASLIESIRGAQGGYRLTRPASEITMAQIIEAIEGPMQVMECLSKDNEHQKCHQAGLCAVKDVWASVQSSIVEALDSISLAKLTDNYKAKQKDSVGSAGPG</sequence>
<comment type="caution">
    <text evidence="2">The sequence shown here is derived from an EMBL/GenBank/DDBJ whole genome shotgun (WGS) entry which is preliminary data.</text>
</comment>
<dbReference type="AlphaFoldDB" id="A0A0F9FKX7"/>
<dbReference type="SUPFAM" id="SSF46785">
    <property type="entry name" value="Winged helix' DNA-binding domain"/>
    <property type="match status" value="1"/>
</dbReference>
<keyword evidence="1" id="KW-0238">DNA-binding</keyword>
<proteinExistence type="predicted"/>
<dbReference type="GO" id="GO:0003677">
    <property type="term" value="F:DNA binding"/>
    <property type="evidence" value="ECO:0007669"/>
    <property type="project" value="UniProtKB-KW"/>
</dbReference>
<dbReference type="PROSITE" id="PS01332">
    <property type="entry name" value="HTH_RRF2_1"/>
    <property type="match status" value="1"/>
</dbReference>